<comment type="caution">
    <text evidence="8">The sequence shown here is derived from an EMBL/GenBank/DDBJ whole genome shotgun (WGS) entry which is preliminary data.</text>
</comment>
<reference evidence="8" key="1">
    <citation type="submission" date="2019-10" db="EMBL/GenBank/DDBJ databases">
        <authorList>
            <person name="Zhang R."/>
            <person name="Pan Y."/>
            <person name="Wang J."/>
            <person name="Ma R."/>
            <person name="Yu S."/>
        </authorList>
    </citation>
    <scope>NUCLEOTIDE SEQUENCE</scope>
    <source>
        <strain evidence="8">LA-IB0</strain>
        <tissue evidence="8">Leaf</tissue>
    </source>
</reference>
<dbReference type="Proteomes" id="UP000826271">
    <property type="component" value="Unassembled WGS sequence"/>
</dbReference>
<evidence type="ECO:0000313" key="9">
    <source>
        <dbReference type="Proteomes" id="UP000826271"/>
    </source>
</evidence>
<organism evidence="8 9">
    <name type="scientific">Buddleja alternifolia</name>
    <dbReference type="NCBI Taxonomy" id="168488"/>
    <lineage>
        <taxon>Eukaryota</taxon>
        <taxon>Viridiplantae</taxon>
        <taxon>Streptophyta</taxon>
        <taxon>Embryophyta</taxon>
        <taxon>Tracheophyta</taxon>
        <taxon>Spermatophyta</taxon>
        <taxon>Magnoliopsida</taxon>
        <taxon>eudicotyledons</taxon>
        <taxon>Gunneridae</taxon>
        <taxon>Pentapetalae</taxon>
        <taxon>asterids</taxon>
        <taxon>lamiids</taxon>
        <taxon>Lamiales</taxon>
        <taxon>Scrophulariaceae</taxon>
        <taxon>Buddlejeae</taxon>
        <taxon>Buddleja</taxon>
    </lineage>
</organism>
<evidence type="ECO:0000256" key="5">
    <source>
        <dbReference type="ARBA" id="ARBA00023136"/>
    </source>
</evidence>
<evidence type="ECO:0000256" key="2">
    <source>
        <dbReference type="ARBA" id="ARBA00010487"/>
    </source>
</evidence>
<evidence type="ECO:0000256" key="4">
    <source>
        <dbReference type="ARBA" id="ARBA00022989"/>
    </source>
</evidence>
<sequence>MMWVFYLISLPLTVGMVGVTLWYFAGPDVAPYVRFTVGYTWFCSLSIIILVPADIWTTIINHENGGISFFWSWSYWSTFLLTWVVVPIIQGYEDAGDFTIRERLKTSAHVNLIYYLCVGTIALCGVILLIILHKNWGGSILGFAMACSNTFGLVTGAFLLGFALSEIPKSIWRNADWTNRHKVLSHKVSKMAIKLDNAHQEFSNAIVVAQVTSKQMSKRDPLRPYMNIIDKMLAQMLSEDPTFKPQGGKLGENDMDYDSDEKTMASLRRQLKIAREGYYRYKSEYMNFVTEALELEDTMKNYERRSDTGWKYISSFRPARKGKLGSSLDVTELIWRCIFSKQLEKLLAIVLGCMSAAILVAEATILPSHVDLSLFSILINIVDKNEVLVQVAAFIPLMYMCICTYYSLFKIGMLTFYSLTPRQTSSVSLLMICSMVARYAPPISYNFLNLIHLGKGTKTVFEKRMGNIDDAVPFFGKGFNKIYPLIMVIYTILIATNFFDRLINYFGNWKIFRYQREESDDLDGFDTSGLMILQKERSWLQQGHKVGELIVPLARSFNDAAVDLESASNSMKTQASRFLMEEGQTSHSEPLKSVSQNDRSQEGTSKTRTAMRSQPAREEIVLNTKENDGNSAASSYDADNNSMMQAKPPSSGIASTWESMKTGFRNFKSNIDAKKFIPLRQIQDGQHMRVSSSESLDDIFERISRPTVHRTSTNYDSDDHDDTGTSIKWPG</sequence>
<dbReference type="PANTHER" id="PTHR21355:SF14">
    <property type="entry name" value="LMBR1 INTEGRAL MEMBRANE-LIKE PROTEIN"/>
    <property type="match status" value="1"/>
</dbReference>
<accession>A0AAV6WD75</accession>
<keyword evidence="5 7" id="KW-0472">Membrane</keyword>
<feature type="transmembrane region" description="Helical" evidence="7">
    <location>
        <begin position="482"/>
        <end position="503"/>
    </location>
</feature>
<evidence type="ECO:0000256" key="3">
    <source>
        <dbReference type="ARBA" id="ARBA00022692"/>
    </source>
</evidence>
<proteinExistence type="inferred from homology"/>
<dbReference type="InterPro" id="IPR051584">
    <property type="entry name" value="GPCR-associated_LMBR1"/>
</dbReference>
<dbReference type="Pfam" id="PF04791">
    <property type="entry name" value="LMBR1"/>
    <property type="match status" value="1"/>
</dbReference>
<feature type="transmembrane region" description="Helical" evidence="7">
    <location>
        <begin position="387"/>
        <end position="408"/>
    </location>
</feature>
<protein>
    <submittedName>
        <fullName evidence="8">Uncharacterized protein</fullName>
    </submittedName>
</protein>
<name>A0AAV6WD75_9LAMI</name>
<feature type="transmembrane region" description="Helical" evidence="7">
    <location>
        <begin position="32"/>
        <end position="53"/>
    </location>
</feature>
<evidence type="ECO:0000256" key="6">
    <source>
        <dbReference type="SAM" id="MobiDB-lite"/>
    </source>
</evidence>
<feature type="region of interest" description="Disordered" evidence="6">
    <location>
        <begin position="705"/>
        <end position="731"/>
    </location>
</feature>
<comment type="similarity">
    <text evidence="2">Belongs to the LIMR family.</text>
</comment>
<evidence type="ECO:0000256" key="7">
    <source>
        <dbReference type="SAM" id="Phobius"/>
    </source>
</evidence>
<feature type="transmembrane region" description="Helical" evidence="7">
    <location>
        <begin position="73"/>
        <end position="92"/>
    </location>
</feature>
<feature type="transmembrane region" description="Helical" evidence="7">
    <location>
        <begin position="139"/>
        <end position="164"/>
    </location>
</feature>
<keyword evidence="3 7" id="KW-0812">Transmembrane</keyword>
<dbReference type="InterPro" id="IPR006876">
    <property type="entry name" value="LMBR1-like_membr_prot"/>
</dbReference>
<evidence type="ECO:0000256" key="1">
    <source>
        <dbReference type="ARBA" id="ARBA00004141"/>
    </source>
</evidence>
<feature type="region of interest" description="Disordered" evidence="6">
    <location>
        <begin position="580"/>
        <end position="653"/>
    </location>
</feature>
<feature type="transmembrane region" description="Helical" evidence="7">
    <location>
        <begin position="6"/>
        <end position="25"/>
    </location>
</feature>
<feature type="compositionally biased region" description="Basic and acidic residues" evidence="6">
    <location>
        <begin position="615"/>
        <end position="628"/>
    </location>
</feature>
<feature type="compositionally biased region" description="Polar residues" evidence="6">
    <location>
        <begin position="583"/>
        <end position="612"/>
    </location>
</feature>
<dbReference type="AlphaFoldDB" id="A0AAV6WD75"/>
<dbReference type="EMBL" id="WHWC01000015">
    <property type="protein sequence ID" value="KAG8368639.1"/>
    <property type="molecule type" value="Genomic_DNA"/>
</dbReference>
<evidence type="ECO:0000313" key="8">
    <source>
        <dbReference type="EMBL" id="KAG8368639.1"/>
    </source>
</evidence>
<comment type="subcellular location">
    <subcellularLocation>
        <location evidence="1">Membrane</location>
        <topology evidence="1">Multi-pass membrane protein</topology>
    </subcellularLocation>
</comment>
<keyword evidence="9" id="KW-1185">Reference proteome</keyword>
<dbReference type="GO" id="GO:0016020">
    <property type="term" value="C:membrane"/>
    <property type="evidence" value="ECO:0007669"/>
    <property type="project" value="UniProtKB-SubCell"/>
</dbReference>
<feature type="compositionally biased region" description="Low complexity" evidence="6">
    <location>
        <begin position="629"/>
        <end position="642"/>
    </location>
</feature>
<keyword evidence="4 7" id="KW-1133">Transmembrane helix</keyword>
<gene>
    <name evidence="8" type="ORF">BUALT_Bualt15G0066500</name>
</gene>
<dbReference type="PANTHER" id="PTHR21355">
    <property type="entry name" value="G-PROTEIN COUPLED RECEPTOR-ASSOCIATED PROTEIN LMBRD2"/>
    <property type="match status" value="1"/>
</dbReference>
<feature type="transmembrane region" description="Helical" evidence="7">
    <location>
        <begin position="112"/>
        <end position="133"/>
    </location>
</feature>
<feature type="transmembrane region" description="Helical" evidence="7">
    <location>
        <begin position="346"/>
        <end position="367"/>
    </location>
</feature>